<feature type="transmembrane region" description="Helical" evidence="7">
    <location>
        <begin position="269"/>
        <end position="286"/>
    </location>
</feature>
<feature type="domain" description="EamA" evidence="8">
    <location>
        <begin position="152"/>
        <end position="286"/>
    </location>
</feature>
<evidence type="ECO:0000256" key="5">
    <source>
        <dbReference type="ARBA" id="ARBA00022989"/>
    </source>
</evidence>
<comment type="similarity">
    <text evidence="2">Belongs to the EamA transporter family.</text>
</comment>
<name>A0A1X7LWJ2_9BACL</name>
<dbReference type="Pfam" id="PF00892">
    <property type="entry name" value="EamA"/>
    <property type="match status" value="2"/>
</dbReference>
<dbReference type="GO" id="GO:0005886">
    <property type="term" value="C:plasma membrane"/>
    <property type="evidence" value="ECO:0007669"/>
    <property type="project" value="UniProtKB-SubCell"/>
</dbReference>
<evidence type="ECO:0000256" key="3">
    <source>
        <dbReference type="ARBA" id="ARBA00022475"/>
    </source>
</evidence>
<feature type="transmembrane region" description="Helical" evidence="7">
    <location>
        <begin position="150"/>
        <end position="169"/>
    </location>
</feature>
<feature type="transmembrane region" description="Helical" evidence="7">
    <location>
        <begin position="97"/>
        <end position="117"/>
    </location>
</feature>
<feature type="transmembrane region" description="Helical" evidence="7">
    <location>
        <begin position="213"/>
        <end position="235"/>
    </location>
</feature>
<evidence type="ECO:0000259" key="8">
    <source>
        <dbReference type="Pfam" id="PF00892"/>
    </source>
</evidence>
<dbReference type="SUPFAM" id="SSF103481">
    <property type="entry name" value="Multidrug resistance efflux transporter EmrE"/>
    <property type="match status" value="2"/>
</dbReference>
<feature type="transmembrane region" description="Helical" evidence="7">
    <location>
        <begin position="68"/>
        <end position="85"/>
    </location>
</feature>
<sequence length="302" mass="32880">MGKLSKSRAVLLIAFLVTVWGINWPLSKIALAYTPPILFSGMRTLLGGLMLLAVAMRHRERLQFKRAWKIYAISALVNVVLYYGLQTIGLHYMPAGLFSAIVFLQPVLVGVLSWMFLGEAMYGLKMLGLLLGFAGVGLISSGGLSGHVSGVGIVLALASALSWAIGTIYVKKVSSIVDPIWLVTIQLIEGGLFMTLIGMAVENTSDIQWTSAYVLSLLFIALFVIAIGWVVFYYLINAGEASKVASYTFLIPLIAILIGTLFLNEPFTLTLVAGLALILCSIILVNRTPRRLRRKIAEQLQS</sequence>
<proteinExistence type="inferred from homology"/>
<evidence type="ECO:0000313" key="9">
    <source>
        <dbReference type="EMBL" id="SMG57489.1"/>
    </source>
</evidence>
<evidence type="ECO:0000256" key="6">
    <source>
        <dbReference type="ARBA" id="ARBA00023136"/>
    </source>
</evidence>
<organism evidence="9 10">
    <name type="scientific">Paenibacillus aquistagni</name>
    <dbReference type="NCBI Taxonomy" id="1852522"/>
    <lineage>
        <taxon>Bacteria</taxon>
        <taxon>Bacillati</taxon>
        <taxon>Bacillota</taxon>
        <taxon>Bacilli</taxon>
        <taxon>Bacillales</taxon>
        <taxon>Paenibacillaceae</taxon>
        <taxon>Paenibacillus</taxon>
    </lineage>
</organism>
<evidence type="ECO:0000313" key="10">
    <source>
        <dbReference type="Proteomes" id="UP000193834"/>
    </source>
</evidence>
<dbReference type="OrthoDB" id="510638at2"/>
<evidence type="ECO:0000256" key="1">
    <source>
        <dbReference type="ARBA" id="ARBA00004651"/>
    </source>
</evidence>
<feature type="transmembrane region" description="Helical" evidence="7">
    <location>
        <begin position="37"/>
        <end position="56"/>
    </location>
</feature>
<dbReference type="PANTHER" id="PTHR32322:SF18">
    <property type="entry name" value="S-ADENOSYLMETHIONINE_S-ADENOSYLHOMOCYSTEINE TRANSPORTER"/>
    <property type="match status" value="1"/>
</dbReference>
<keyword evidence="4 7" id="KW-0812">Transmembrane</keyword>
<dbReference type="EMBL" id="FXAZ01000008">
    <property type="protein sequence ID" value="SMG57489.1"/>
    <property type="molecule type" value="Genomic_DNA"/>
</dbReference>
<feature type="transmembrane region" description="Helical" evidence="7">
    <location>
        <begin position="124"/>
        <end position="144"/>
    </location>
</feature>
<dbReference type="InterPro" id="IPR037185">
    <property type="entry name" value="EmrE-like"/>
</dbReference>
<keyword evidence="3" id="KW-1003">Cell membrane</keyword>
<evidence type="ECO:0000256" key="7">
    <source>
        <dbReference type="SAM" id="Phobius"/>
    </source>
</evidence>
<keyword evidence="5 7" id="KW-1133">Transmembrane helix</keyword>
<gene>
    <name evidence="9" type="ORF">SAMN06295960_4431</name>
</gene>
<dbReference type="RefSeq" id="WP_085498138.1">
    <property type="nucleotide sequence ID" value="NZ_FXAZ01000008.1"/>
</dbReference>
<dbReference type="InterPro" id="IPR000620">
    <property type="entry name" value="EamA_dom"/>
</dbReference>
<evidence type="ECO:0000256" key="4">
    <source>
        <dbReference type="ARBA" id="ARBA00022692"/>
    </source>
</evidence>
<reference evidence="9 10" key="1">
    <citation type="submission" date="2017-04" db="EMBL/GenBank/DDBJ databases">
        <authorList>
            <person name="Afonso C.L."/>
            <person name="Miller P.J."/>
            <person name="Scott M.A."/>
            <person name="Spackman E."/>
            <person name="Goraichik I."/>
            <person name="Dimitrov K.M."/>
            <person name="Suarez D.L."/>
            <person name="Swayne D.E."/>
        </authorList>
    </citation>
    <scope>NUCLEOTIDE SEQUENCE [LARGE SCALE GENOMIC DNA]</scope>
    <source>
        <strain evidence="9 10">11</strain>
    </source>
</reference>
<keyword evidence="6 7" id="KW-0472">Membrane</keyword>
<keyword evidence="10" id="KW-1185">Reference proteome</keyword>
<feature type="domain" description="EamA" evidence="8">
    <location>
        <begin position="9"/>
        <end position="140"/>
    </location>
</feature>
<feature type="transmembrane region" description="Helical" evidence="7">
    <location>
        <begin position="244"/>
        <end position="263"/>
    </location>
</feature>
<protein>
    <submittedName>
        <fullName evidence="9">Uncharacterized membrane protein</fullName>
    </submittedName>
</protein>
<dbReference type="AlphaFoldDB" id="A0A1X7LWJ2"/>
<dbReference type="InterPro" id="IPR050638">
    <property type="entry name" value="AA-Vitamin_Transporters"/>
</dbReference>
<dbReference type="PANTHER" id="PTHR32322">
    <property type="entry name" value="INNER MEMBRANE TRANSPORTER"/>
    <property type="match status" value="1"/>
</dbReference>
<evidence type="ECO:0000256" key="2">
    <source>
        <dbReference type="ARBA" id="ARBA00007362"/>
    </source>
</evidence>
<dbReference type="STRING" id="1852522.SAMN06295960_4431"/>
<comment type="subcellular location">
    <subcellularLocation>
        <location evidence="1">Cell membrane</location>
        <topology evidence="1">Multi-pass membrane protein</topology>
    </subcellularLocation>
</comment>
<accession>A0A1X7LWJ2</accession>
<dbReference type="Proteomes" id="UP000193834">
    <property type="component" value="Unassembled WGS sequence"/>
</dbReference>
<feature type="transmembrane region" description="Helical" evidence="7">
    <location>
        <begin position="181"/>
        <end position="201"/>
    </location>
</feature>